<evidence type="ECO:0000259" key="9">
    <source>
        <dbReference type="PROSITE" id="PS51747"/>
    </source>
</evidence>
<keyword evidence="5 8" id="KW-0378">Hydrolase</keyword>
<dbReference type="PROSITE" id="PS00903">
    <property type="entry name" value="CYT_DCMP_DEAMINASES_1"/>
    <property type="match status" value="1"/>
</dbReference>
<gene>
    <name evidence="8" type="primary">tadA</name>
    <name evidence="10" type="ORF">FC82_GL002324</name>
</gene>
<organism evidence="10 11">
    <name type="scientific">Secundilactobacillus collinoides DSM 20515 = JCM 1123</name>
    <dbReference type="NCBI Taxonomy" id="1423733"/>
    <lineage>
        <taxon>Bacteria</taxon>
        <taxon>Bacillati</taxon>
        <taxon>Bacillota</taxon>
        <taxon>Bacilli</taxon>
        <taxon>Lactobacillales</taxon>
        <taxon>Lactobacillaceae</taxon>
        <taxon>Secundilactobacillus</taxon>
    </lineage>
</organism>
<dbReference type="PROSITE" id="PS51747">
    <property type="entry name" value="CYT_DCMP_DEAMINASES_2"/>
    <property type="match status" value="1"/>
</dbReference>
<dbReference type="GO" id="GO:0002100">
    <property type="term" value="P:tRNA wobble adenosine to inosine editing"/>
    <property type="evidence" value="ECO:0007669"/>
    <property type="project" value="UniProtKB-UniRule"/>
</dbReference>
<reference evidence="10 11" key="1">
    <citation type="journal article" date="2015" name="Genome Announc.">
        <title>Expanding the biotechnology potential of lactobacilli through comparative genomics of 213 strains and associated genera.</title>
        <authorList>
            <person name="Sun Z."/>
            <person name="Harris H.M."/>
            <person name="McCann A."/>
            <person name="Guo C."/>
            <person name="Argimon S."/>
            <person name="Zhang W."/>
            <person name="Yang X."/>
            <person name="Jeffery I.B."/>
            <person name="Cooney J.C."/>
            <person name="Kagawa T.F."/>
            <person name="Liu W."/>
            <person name="Song Y."/>
            <person name="Salvetti E."/>
            <person name="Wrobel A."/>
            <person name="Rasinkangas P."/>
            <person name="Parkhill J."/>
            <person name="Rea M.C."/>
            <person name="O'Sullivan O."/>
            <person name="Ritari J."/>
            <person name="Douillard F.P."/>
            <person name="Paul Ross R."/>
            <person name="Yang R."/>
            <person name="Briner A.E."/>
            <person name="Felis G.E."/>
            <person name="de Vos W.M."/>
            <person name="Barrangou R."/>
            <person name="Klaenhammer T.R."/>
            <person name="Caufield P.W."/>
            <person name="Cui Y."/>
            <person name="Zhang H."/>
            <person name="O'Toole P.W."/>
        </authorList>
    </citation>
    <scope>NUCLEOTIDE SEQUENCE [LARGE SCALE GENOMIC DNA]</scope>
    <source>
        <strain evidence="10 11">DSM 20515</strain>
    </source>
</reference>
<evidence type="ECO:0000256" key="2">
    <source>
        <dbReference type="ARBA" id="ARBA00011738"/>
    </source>
</evidence>
<evidence type="ECO:0000256" key="3">
    <source>
        <dbReference type="ARBA" id="ARBA00022694"/>
    </source>
</evidence>
<feature type="binding site" evidence="8">
    <location>
        <position position="46"/>
    </location>
    <ligand>
        <name>Zn(2+)</name>
        <dbReference type="ChEBI" id="CHEBI:29105"/>
        <note>catalytic</note>
    </ligand>
</feature>
<feature type="domain" description="CMP/dCMP-type deaminase" evidence="9">
    <location>
        <begin position="1"/>
        <end position="122"/>
    </location>
</feature>
<proteinExistence type="inferred from homology"/>
<evidence type="ECO:0000256" key="5">
    <source>
        <dbReference type="ARBA" id="ARBA00022801"/>
    </source>
</evidence>
<dbReference type="HAMAP" id="MF_00972">
    <property type="entry name" value="tRNA_aden_deaminase"/>
    <property type="match status" value="1"/>
</dbReference>
<keyword evidence="3 8" id="KW-0819">tRNA processing</keyword>
<dbReference type="PANTHER" id="PTHR11079">
    <property type="entry name" value="CYTOSINE DEAMINASE FAMILY MEMBER"/>
    <property type="match status" value="1"/>
</dbReference>
<dbReference type="PANTHER" id="PTHR11079:SF202">
    <property type="entry name" value="TRNA-SPECIFIC ADENOSINE DEAMINASE"/>
    <property type="match status" value="1"/>
</dbReference>
<comment type="caution">
    <text evidence="10">The sequence shown here is derived from an EMBL/GenBank/DDBJ whole genome shotgun (WGS) entry which is preliminary data.</text>
</comment>
<dbReference type="InterPro" id="IPR058535">
    <property type="entry name" value="MafB19-deam"/>
</dbReference>
<accession>A0A0R2B7N7</accession>
<dbReference type="InterPro" id="IPR016193">
    <property type="entry name" value="Cytidine_deaminase-like"/>
</dbReference>
<evidence type="ECO:0000256" key="4">
    <source>
        <dbReference type="ARBA" id="ARBA00022723"/>
    </source>
</evidence>
<feature type="binding site" evidence="8">
    <location>
        <position position="76"/>
    </location>
    <ligand>
        <name>Zn(2+)</name>
        <dbReference type="ChEBI" id="CHEBI:29105"/>
        <note>catalytic</note>
    </ligand>
</feature>
<dbReference type="PATRIC" id="fig|1423733.4.peg.2439"/>
<comment type="similarity">
    <text evidence="1">Belongs to the cytidine and deoxycytidylate deaminase family. ADAT2 subfamily.</text>
</comment>
<comment type="subunit">
    <text evidence="2 8">Homodimer.</text>
</comment>
<dbReference type="Pfam" id="PF14437">
    <property type="entry name" value="MafB19-deam"/>
    <property type="match status" value="1"/>
</dbReference>
<dbReference type="STRING" id="33960.TY91_06120"/>
<dbReference type="EMBL" id="AYYR01000053">
    <property type="protein sequence ID" value="KRM75453.1"/>
    <property type="molecule type" value="Genomic_DNA"/>
</dbReference>
<dbReference type="SUPFAM" id="SSF53927">
    <property type="entry name" value="Cytidine deaminase-like"/>
    <property type="match status" value="1"/>
</dbReference>
<comment type="cofactor">
    <cofactor evidence="8">
        <name>Zn(2+)</name>
        <dbReference type="ChEBI" id="CHEBI:29105"/>
    </cofactor>
    <text evidence="8">Binds 1 zinc ion per subunit.</text>
</comment>
<dbReference type="AlphaFoldDB" id="A0A0R2B7N7"/>
<dbReference type="NCBIfam" id="NF008113">
    <property type="entry name" value="PRK10860.1"/>
    <property type="match status" value="1"/>
</dbReference>
<name>A0A0R2B7N7_SECCO</name>
<keyword evidence="4 8" id="KW-0479">Metal-binding</keyword>
<sequence>MNAALEEADKAALIGEVPIGAVIVHDGVIIGRGHNLREHSQDAADHAEMIAIREANAALHSWRLIDCTLYVTLEPCVMCSGAIINARVDRVVFGARDPKAGGTKSLYEILTDDRLNHQVSIEEGVLANRASQQLKRFFKAARKRRKKVKQEKRAREKKQD</sequence>
<evidence type="ECO:0000256" key="1">
    <source>
        <dbReference type="ARBA" id="ARBA00010669"/>
    </source>
</evidence>
<evidence type="ECO:0000313" key="10">
    <source>
        <dbReference type="EMBL" id="KRM75453.1"/>
    </source>
</evidence>
<dbReference type="FunFam" id="3.40.140.10:FF:000005">
    <property type="entry name" value="tRNA-specific adenosine deaminase"/>
    <property type="match status" value="1"/>
</dbReference>
<dbReference type="InterPro" id="IPR028883">
    <property type="entry name" value="tRNA_aden_deaminase"/>
</dbReference>
<evidence type="ECO:0000313" key="11">
    <source>
        <dbReference type="Proteomes" id="UP000051845"/>
    </source>
</evidence>
<dbReference type="EC" id="3.5.4.33" evidence="8"/>
<dbReference type="InterPro" id="IPR016192">
    <property type="entry name" value="APOBEC/CMP_deaminase_Zn-bd"/>
</dbReference>
<comment type="function">
    <text evidence="8">Catalyzes the deamination of adenosine to inosine at the wobble position 34 of tRNA(Arg2).</text>
</comment>
<feature type="binding site" evidence="8">
    <location>
        <position position="79"/>
    </location>
    <ligand>
        <name>Zn(2+)</name>
        <dbReference type="ChEBI" id="CHEBI:29105"/>
        <note>catalytic</note>
    </ligand>
</feature>
<dbReference type="InterPro" id="IPR002125">
    <property type="entry name" value="CMP_dCMP_dom"/>
</dbReference>
<evidence type="ECO:0000256" key="8">
    <source>
        <dbReference type="HAMAP-Rule" id="MF_00972"/>
    </source>
</evidence>
<protein>
    <recommendedName>
        <fullName evidence="8">tRNA-specific adenosine deaminase</fullName>
        <ecNumber evidence="8">3.5.4.33</ecNumber>
    </recommendedName>
</protein>
<dbReference type="Gene3D" id="3.40.140.10">
    <property type="entry name" value="Cytidine Deaminase, domain 2"/>
    <property type="match status" value="1"/>
</dbReference>
<evidence type="ECO:0000256" key="7">
    <source>
        <dbReference type="ARBA" id="ARBA00048045"/>
    </source>
</evidence>
<dbReference type="GO" id="GO:0008270">
    <property type="term" value="F:zinc ion binding"/>
    <property type="evidence" value="ECO:0007669"/>
    <property type="project" value="UniProtKB-UniRule"/>
</dbReference>
<dbReference type="GO" id="GO:0052717">
    <property type="term" value="F:tRNA-specific adenosine-34 deaminase activity"/>
    <property type="evidence" value="ECO:0007669"/>
    <property type="project" value="UniProtKB-UniRule"/>
</dbReference>
<evidence type="ECO:0000256" key="6">
    <source>
        <dbReference type="ARBA" id="ARBA00022833"/>
    </source>
</evidence>
<feature type="active site" description="Proton donor" evidence="8">
    <location>
        <position position="48"/>
    </location>
</feature>
<dbReference type="Proteomes" id="UP000051845">
    <property type="component" value="Unassembled WGS sequence"/>
</dbReference>
<keyword evidence="6 8" id="KW-0862">Zinc</keyword>
<comment type="catalytic activity">
    <reaction evidence="7 8">
        <text>adenosine(34) in tRNA + H2O + H(+) = inosine(34) in tRNA + NH4(+)</text>
        <dbReference type="Rhea" id="RHEA:43168"/>
        <dbReference type="Rhea" id="RHEA-COMP:10373"/>
        <dbReference type="Rhea" id="RHEA-COMP:10374"/>
        <dbReference type="ChEBI" id="CHEBI:15377"/>
        <dbReference type="ChEBI" id="CHEBI:15378"/>
        <dbReference type="ChEBI" id="CHEBI:28938"/>
        <dbReference type="ChEBI" id="CHEBI:74411"/>
        <dbReference type="ChEBI" id="CHEBI:82852"/>
        <dbReference type="EC" id="3.5.4.33"/>
    </reaction>
</comment>
<dbReference type="CDD" id="cd01285">
    <property type="entry name" value="nucleoside_deaminase"/>
    <property type="match status" value="1"/>
</dbReference>